<organism evidence="1 2">
    <name type="scientific">Paraglaciecola aquimarina</name>
    <dbReference type="NCBI Taxonomy" id="1235557"/>
    <lineage>
        <taxon>Bacteria</taxon>
        <taxon>Pseudomonadati</taxon>
        <taxon>Pseudomonadota</taxon>
        <taxon>Gammaproteobacteria</taxon>
        <taxon>Alteromonadales</taxon>
        <taxon>Alteromonadaceae</taxon>
        <taxon>Paraglaciecola</taxon>
    </lineage>
</organism>
<dbReference type="Pfam" id="PF04338">
    <property type="entry name" value="DUF481"/>
    <property type="match status" value="1"/>
</dbReference>
<dbReference type="EMBL" id="JAWDIO010000002">
    <property type="protein sequence ID" value="MDU0355821.1"/>
    <property type="molecule type" value="Genomic_DNA"/>
</dbReference>
<keyword evidence="2" id="KW-1185">Reference proteome</keyword>
<dbReference type="RefSeq" id="WP_316027341.1">
    <property type="nucleotide sequence ID" value="NZ_JAWDIO010000002.1"/>
</dbReference>
<protein>
    <submittedName>
        <fullName evidence="1">DUF481 domain-containing protein</fullName>
    </submittedName>
</protein>
<evidence type="ECO:0000313" key="1">
    <source>
        <dbReference type="EMBL" id="MDU0355821.1"/>
    </source>
</evidence>
<sequence>MKIKLLIILLCFPLGAIAKPNFMRSLYMADKRNYKADDELSMVGELGFILARGNTNASTLKAKINTSQELETWSYQIIADTLYKQSKRTVNGENVTTTSAHNTFLSIQGDYKLVEPENRVFAYAEYEQKRFSGFHYQAAFATGWSSKLWNTKNSELKYSIGPGYAISEIDEGSNKEEQKGIIARAAMQYKKKFSHQATFLQFISTELATSFSKTRSETSLSTKLSGALAMKLSLVLNHETSNNDDSNEVDTQTAVTLVYQFF</sequence>
<comment type="caution">
    <text evidence="1">The sequence shown here is derived from an EMBL/GenBank/DDBJ whole genome shotgun (WGS) entry which is preliminary data.</text>
</comment>
<name>A0ABU3T0P5_9ALTE</name>
<proteinExistence type="predicted"/>
<dbReference type="InterPro" id="IPR007433">
    <property type="entry name" value="DUF481"/>
</dbReference>
<evidence type="ECO:0000313" key="2">
    <source>
        <dbReference type="Proteomes" id="UP001247805"/>
    </source>
</evidence>
<accession>A0ABU3T0P5</accession>
<dbReference type="Proteomes" id="UP001247805">
    <property type="component" value="Unassembled WGS sequence"/>
</dbReference>
<reference evidence="1 2" key="1">
    <citation type="submission" date="2023-10" db="EMBL/GenBank/DDBJ databases">
        <title>Glaciecola aquimarina strain GGW-M5 nov., isolated from a coastal seawater.</title>
        <authorList>
            <person name="Bayburt H."/>
            <person name="Kim J.M."/>
            <person name="Choi B.J."/>
            <person name="Jeon C.O."/>
        </authorList>
    </citation>
    <scope>NUCLEOTIDE SEQUENCE [LARGE SCALE GENOMIC DNA]</scope>
    <source>
        <strain evidence="1 2">KCTC 32108</strain>
    </source>
</reference>
<gene>
    <name evidence="1" type="ORF">RS130_19755</name>
</gene>